<feature type="compositionally biased region" description="Polar residues" evidence="1">
    <location>
        <begin position="975"/>
        <end position="987"/>
    </location>
</feature>
<feature type="compositionally biased region" description="Polar residues" evidence="1">
    <location>
        <begin position="381"/>
        <end position="390"/>
    </location>
</feature>
<feature type="compositionally biased region" description="Polar residues" evidence="1">
    <location>
        <begin position="310"/>
        <end position="328"/>
    </location>
</feature>
<proteinExistence type="predicted"/>
<feature type="region of interest" description="Disordered" evidence="1">
    <location>
        <begin position="911"/>
        <end position="1065"/>
    </location>
</feature>
<feature type="region of interest" description="Disordered" evidence="1">
    <location>
        <begin position="102"/>
        <end position="165"/>
    </location>
</feature>
<gene>
    <name evidence="2" type="ORF">HO173_006088</name>
</gene>
<feature type="compositionally biased region" description="Polar residues" evidence="1">
    <location>
        <begin position="919"/>
        <end position="928"/>
    </location>
</feature>
<evidence type="ECO:0000256" key="1">
    <source>
        <dbReference type="SAM" id="MobiDB-lite"/>
    </source>
</evidence>
<feature type="compositionally biased region" description="Polar residues" evidence="1">
    <location>
        <begin position="335"/>
        <end position="352"/>
    </location>
</feature>
<feature type="region of interest" description="Disordered" evidence="1">
    <location>
        <begin position="266"/>
        <end position="710"/>
    </location>
</feature>
<dbReference type="EMBL" id="JACCJC010000022">
    <property type="protein sequence ID" value="KAF6235892.1"/>
    <property type="molecule type" value="Genomic_DNA"/>
</dbReference>
<feature type="compositionally biased region" description="Acidic residues" evidence="1">
    <location>
        <begin position="569"/>
        <end position="582"/>
    </location>
</feature>
<feature type="region of interest" description="Disordered" evidence="1">
    <location>
        <begin position="741"/>
        <end position="801"/>
    </location>
</feature>
<sequence length="1065" mass="116041">MPIKLPKGFQRRKSSGNALEELPNPPEPSFRVFERPQGRKSFDGGNNYNNYKRISLARPLSAGQFGEDHLFVDGRTRNNPPNRYVAAVFPYESCSILKIARGSGGTHNSASSGGQNDNSSSEARFSSTSTLPSSADVPLNDRPSPNAKDPYNVPTPPIPESNPLSLRAAGRAFSFGRRRAESRSLPVPGPGPVTEQANSDGYESFNRPRAMTESSYTSGSTATPPKLDTRLDLEQSDLSEFGNMFDSFGKNEIKLVEEPAVLAVTNTQSPKNTSPAGSRSSTKQYYSERSPYTASPIQGDRYREAEESPRSWNSDHSQGDSTASSSQRAAEALSFYSSNSSGSRPDQFSPKFQTVPLPESTSSPQRKTQQRPPSVVGIGLQRNNIYASRKTSGRESADSGILQDENARLAMDSLTTRQKLSRQPSDFGAYKDSDDEVDNPAASLIPETSYPSPNVASDPQQSSRRNIKQLSPTPLFDSSDQDFSATPWRQESSETTPRARKRELIYQEERSLFDASPQSIGKSAPPADSQVESSPKTETQNKVMTPAQFERYRKEQEMRREQYFNHDASDEEGDDYEDDDEVERNKQLARQRRKQEAHLSVYRQQMMKVTGEQPSDLPDVQQRPGMDRSRMSAPNLTDRSSTPTFSFDKPPAPAKASDDEDEDVPLGVLAAHGFPSKNKPPTALTNSSASIQYKSESYPPPPLSTAGTSAAGAARSLPPFARNLPPDPYYGAGLVNPSNRESLALGHGSPASVHGGPPPSMAPGGLVGVIAGEERARAARRGSPNAQGSYSSPLPPGMSQMQMGMLPGMPPMMSPGEQATVQMSEQMNQMMRMQMQWMQQMQQMMASGVQSGPQMPFAFPPQQQQMMMMNAGMVAPPGSIQRPVSTGPRSAPGIPAGTQEKQIRAMSMMGPTSAAGWQPQDNNRNSVVPSMMSGALGGTNSGYTASIAPSERSNVGMPSRYRPVSIAPADEHTQKSAAKTSTFTSGMLQPGVSGGNSRLSTPGDRQSKPSLRTVSQTPPRKSTASDDDDEEGWEEMKKKRETKRSMWRMNKQRDDSAYLYDYPAA</sequence>
<feature type="region of interest" description="Disordered" evidence="1">
    <location>
        <begin position="1"/>
        <end position="48"/>
    </location>
</feature>
<dbReference type="GeneID" id="59287749"/>
<feature type="compositionally biased region" description="Basic and acidic residues" evidence="1">
    <location>
        <begin position="550"/>
        <end position="568"/>
    </location>
</feature>
<dbReference type="OrthoDB" id="5396252at2759"/>
<dbReference type="Proteomes" id="UP000578531">
    <property type="component" value="Unassembled WGS sequence"/>
</dbReference>
<keyword evidence="3" id="KW-1185">Reference proteome</keyword>
<dbReference type="PANTHER" id="PTHR42068:SF1">
    <property type="entry name" value="YALI0B18964P"/>
    <property type="match status" value="1"/>
</dbReference>
<feature type="compositionally biased region" description="Polar residues" evidence="1">
    <location>
        <begin position="683"/>
        <end position="695"/>
    </location>
</feature>
<comment type="caution">
    <text evidence="2">The sequence shown here is derived from an EMBL/GenBank/DDBJ whole genome shotgun (WGS) entry which is preliminary data.</text>
</comment>
<feature type="compositionally biased region" description="Polar residues" evidence="1">
    <location>
        <begin position="106"/>
        <end position="118"/>
    </location>
</feature>
<feature type="compositionally biased region" description="Polar residues" evidence="1">
    <location>
        <begin position="632"/>
        <end position="645"/>
    </location>
</feature>
<evidence type="ECO:0000313" key="2">
    <source>
        <dbReference type="EMBL" id="KAF6235892.1"/>
    </source>
</evidence>
<feature type="compositionally biased region" description="Polar residues" evidence="1">
    <location>
        <begin position="266"/>
        <end position="296"/>
    </location>
</feature>
<dbReference type="RefSeq" id="XP_037165259.1">
    <property type="nucleotide sequence ID" value="XM_037307999.1"/>
</dbReference>
<protein>
    <submittedName>
        <fullName evidence="2">Uncharacterized protein</fullName>
    </submittedName>
</protein>
<feature type="compositionally biased region" description="Low complexity" evidence="1">
    <location>
        <begin position="119"/>
        <end position="129"/>
    </location>
</feature>
<feature type="compositionally biased region" description="Basic and acidic residues" evidence="1">
    <location>
        <begin position="32"/>
        <end position="42"/>
    </location>
</feature>
<feature type="compositionally biased region" description="Polar residues" evidence="1">
    <location>
        <begin position="995"/>
        <end position="1022"/>
    </location>
</feature>
<feature type="compositionally biased region" description="Basic and acidic residues" evidence="1">
    <location>
        <begin position="300"/>
        <end position="309"/>
    </location>
</feature>
<feature type="compositionally biased region" description="Basic and acidic residues" evidence="1">
    <location>
        <begin position="502"/>
        <end position="512"/>
    </location>
</feature>
<feature type="compositionally biased region" description="Polar residues" evidence="1">
    <location>
        <begin position="413"/>
        <end position="424"/>
    </location>
</feature>
<accession>A0A8H6FWB1</accession>
<dbReference type="AlphaFoldDB" id="A0A8H6FWB1"/>
<evidence type="ECO:0000313" key="3">
    <source>
        <dbReference type="Proteomes" id="UP000578531"/>
    </source>
</evidence>
<feature type="compositionally biased region" description="Polar residues" evidence="1">
    <location>
        <begin position="212"/>
        <end position="223"/>
    </location>
</feature>
<feature type="compositionally biased region" description="Polar residues" evidence="1">
    <location>
        <begin position="359"/>
        <end position="372"/>
    </location>
</feature>
<feature type="region of interest" description="Disordered" evidence="1">
    <location>
        <begin position="179"/>
        <end position="229"/>
    </location>
</feature>
<reference evidence="2 3" key="1">
    <citation type="journal article" date="2020" name="Genomics">
        <title>Complete, high-quality genomes from long-read metagenomic sequencing of two wolf lichen thalli reveals enigmatic genome architecture.</title>
        <authorList>
            <person name="McKenzie S.K."/>
            <person name="Walston R.F."/>
            <person name="Allen J.L."/>
        </authorList>
    </citation>
    <scope>NUCLEOTIDE SEQUENCE [LARGE SCALE GENOMIC DNA]</scope>
    <source>
        <strain evidence="2">WasteWater2</strain>
    </source>
</reference>
<dbReference type="PANTHER" id="PTHR42068">
    <property type="entry name" value="YALI0B18964P"/>
    <property type="match status" value="1"/>
</dbReference>
<feature type="compositionally biased region" description="Polar residues" evidence="1">
    <location>
        <begin position="530"/>
        <end position="543"/>
    </location>
</feature>
<name>A0A8H6FWB1_9LECA</name>
<organism evidence="2 3">
    <name type="scientific">Letharia columbiana</name>
    <dbReference type="NCBI Taxonomy" id="112416"/>
    <lineage>
        <taxon>Eukaryota</taxon>
        <taxon>Fungi</taxon>
        <taxon>Dikarya</taxon>
        <taxon>Ascomycota</taxon>
        <taxon>Pezizomycotina</taxon>
        <taxon>Lecanoromycetes</taxon>
        <taxon>OSLEUM clade</taxon>
        <taxon>Lecanoromycetidae</taxon>
        <taxon>Lecanorales</taxon>
        <taxon>Lecanorineae</taxon>
        <taxon>Parmeliaceae</taxon>
        <taxon>Letharia</taxon>
    </lineage>
</organism>
<feature type="compositionally biased region" description="Polar residues" evidence="1">
    <location>
        <begin position="449"/>
        <end position="496"/>
    </location>
</feature>